<name>A0A179I743_CORDF</name>
<comment type="caution">
    <text evidence="2">The sequence shown here is derived from an EMBL/GenBank/DDBJ whole genome shotgun (WGS) entry which is preliminary data.</text>
</comment>
<dbReference type="EMBL" id="LUKN01003053">
    <property type="protein sequence ID" value="OAQ98112.1"/>
    <property type="molecule type" value="Genomic_DNA"/>
</dbReference>
<proteinExistence type="predicted"/>
<dbReference type="InterPro" id="IPR027417">
    <property type="entry name" value="P-loop_NTPase"/>
</dbReference>
<dbReference type="PANTHER" id="PTHR36978">
    <property type="entry name" value="P-LOOP CONTAINING NUCLEOTIDE TRIPHOSPHATE HYDROLASE"/>
    <property type="match status" value="1"/>
</dbReference>
<organism evidence="2 3">
    <name type="scientific">Cordyceps confragosa</name>
    <name type="common">Lecanicillium lecanii</name>
    <dbReference type="NCBI Taxonomy" id="2714763"/>
    <lineage>
        <taxon>Eukaryota</taxon>
        <taxon>Fungi</taxon>
        <taxon>Dikarya</taxon>
        <taxon>Ascomycota</taxon>
        <taxon>Pezizomycotina</taxon>
        <taxon>Sordariomycetes</taxon>
        <taxon>Hypocreomycetidae</taxon>
        <taxon>Hypocreales</taxon>
        <taxon>Cordycipitaceae</taxon>
        <taxon>Akanthomyces</taxon>
    </lineage>
</organism>
<dbReference type="OMA" id="FDCLMEI"/>
<keyword evidence="3" id="KW-1185">Reference proteome</keyword>
<dbReference type="InterPro" id="IPR040632">
    <property type="entry name" value="Sulfotransfer_4"/>
</dbReference>
<keyword evidence="1" id="KW-0812">Transmembrane</keyword>
<sequence>MARAIDDLPAPKDVRPTKIIVLSRSRVGTTSLSTALGILGYETFHSKQVFATDSSTNMSLFEEAVRNKYLQGSGKPYGKEEFDKWFAKYDAIMTVPQYFFDEFLEFYPDAKFIITDRDADSWIKSVKNTICELLKTTKSFLNFLKMTNPWLGAFCSLNSTLEEVIFHGKGSVAGVEDAKSDFILRLLIKDLQAADFDFRQEQIRALSGKPNVAIFRLEDGFSWEKLCPLLGHEMPDVPYPNSYNQDHFHKRWANVLRPKMWSATATLTGLMLIPLLSVWALYFA</sequence>
<accession>A0A179I743</accession>
<gene>
    <name evidence="2" type="ORF">LLEC1_00792</name>
</gene>
<dbReference type="Proteomes" id="UP000243081">
    <property type="component" value="Unassembled WGS sequence"/>
</dbReference>
<evidence type="ECO:0000313" key="3">
    <source>
        <dbReference type="Proteomes" id="UP000243081"/>
    </source>
</evidence>
<reference evidence="2 3" key="1">
    <citation type="submission" date="2016-03" db="EMBL/GenBank/DDBJ databases">
        <title>Fine-scale spatial genetic structure of a fungal parasite of coffee scale insects.</title>
        <authorList>
            <person name="Jackson D."/>
            <person name="Zemenick K.A."/>
            <person name="Malloure B."/>
            <person name="Quandt C.A."/>
            <person name="James T.Y."/>
        </authorList>
    </citation>
    <scope>NUCLEOTIDE SEQUENCE [LARGE SCALE GENOMIC DNA]</scope>
    <source>
        <strain evidence="2 3">UM487</strain>
    </source>
</reference>
<dbReference type="PANTHER" id="PTHR36978:SF4">
    <property type="entry name" value="P-LOOP CONTAINING NUCLEOSIDE TRIPHOSPHATE HYDROLASE PROTEIN"/>
    <property type="match status" value="1"/>
</dbReference>
<dbReference type="OrthoDB" id="408152at2759"/>
<dbReference type="Pfam" id="PF17784">
    <property type="entry name" value="Sulfotransfer_4"/>
    <property type="match status" value="1"/>
</dbReference>
<keyword evidence="1" id="KW-0472">Membrane</keyword>
<dbReference type="SUPFAM" id="SSF52540">
    <property type="entry name" value="P-loop containing nucleoside triphosphate hydrolases"/>
    <property type="match status" value="1"/>
</dbReference>
<feature type="transmembrane region" description="Helical" evidence="1">
    <location>
        <begin position="260"/>
        <end position="282"/>
    </location>
</feature>
<evidence type="ECO:0000313" key="2">
    <source>
        <dbReference type="EMBL" id="OAQ98112.1"/>
    </source>
</evidence>
<protein>
    <recommendedName>
        <fullName evidence="4">Sulfotransferase domain-containing protein</fullName>
    </recommendedName>
</protein>
<evidence type="ECO:0008006" key="4">
    <source>
        <dbReference type="Google" id="ProtNLM"/>
    </source>
</evidence>
<dbReference type="Gene3D" id="3.40.50.300">
    <property type="entry name" value="P-loop containing nucleotide triphosphate hydrolases"/>
    <property type="match status" value="1"/>
</dbReference>
<evidence type="ECO:0000256" key="1">
    <source>
        <dbReference type="SAM" id="Phobius"/>
    </source>
</evidence>
<dbReference type="AlphaFoldDB" id="A0A179I743"/>
<keyword evidence="1" id="KW-1133">Transmembrane helix</keyword>